<dbReference type="PANTHER" id="PTHR44196:SF1">
    <property type="entry name" value="DEHYDROGENASE_REDUCTASE SDR FAMILY MEMBER 7B"/>
    <property type="match status" value="1"/>
</dbReference>
<dbReference type="EMBL" id="BAAABY010000033">
    <property type="protein sequence ID" value="GAA0477321.1"/>
    <property type="molecule type" value="Genomic_DNA"/>
</dbReference>
<gene>
    <name evidence="4" type="ORF">GCM10010361_47260</name>
</gene>
<dbReference type="Proteomes" id="UP001500909">
    <property type="component" value="Unassembled WGS sequence"/>
</dbReference>
<evidence type="ECO:0000256" key="3">
    <source>
        <dbReference type="RuleBase" id="RU000363"/>
    </source>
</evidence>
<dbReference type="CDD" id="cd05233">
    <property type="entry name" value="SDR_c"/>
    <property type="match status" value="1"/>
</dbReference>
<dbReference type="PANTHER" id="PTHR44196">
    <property type="entry name" value="DEHYDROGENASE/REDUCTASE SDR FAMILY MEMBER 7B"/>
    <property type="match status" value="1"/>
</dbReference>
<reference evidence="4 5" key="1">
    <citation type="journal article" date="2019" name="Int. J. Syst. Evol. Microbiol.">
        <title>The Global Catalogue of Microorganisms (GCM) 10K type strain sequencing project: providing services to taxonomists for standard genome sequencing and annotation.</title>
        <authorList>
            <consortium name="The Broad Institute Genomics Platform"/>
            <consortium name="The Broad Institute Genome Sequencing Center for Infectious Disease"/>
            <person name="Wu L."/>
            <person name="Ma J."/>
        </authorList>
    </citation>
    <scope>NUCLEOTIDE SEQUENCE [LARGE SCALE GENOMIC DNA]</scope>
    <source>
        <strain evidence="4 5">JCM 4805</strain>
    </source>
</reference>
<dbReference type="InterPro" id="IPR036291">
    <property type="entry name" value="NAD(P)-bd_dom_sf"/>
</dbReference>
<accession>A0ABN1AIF8</accession>
<sequence length="263" mass="27254">MPKTALVTGAGRGIGRAIAIRLAAEGFRVGITARSTEQLKEVAATIEAAGGVVAVAPGDATVAENVAEVERTVSAALGPIDLLVNNAGYASAPMPFIEVDPADWWRVVETNVLGPMLFTHAVLPSMLKRGSGHIININSMMGSKLSGASVAYGVSKAGLMRFTDAIAEEVTGTGVALFDLSPGLVRTGMTANRPDLDALPEAAWSKPEATAEKVIELASGDYDALTGRFIKLSDDLGELAGQIDGDMRLLRMQPVPDAGSVAK</sequence>
<dbReference type="PRINTS" id="PR00081">
    <property type="entry name" value="GDHRDH"/>
</dbReference>
<protein>
    <submittedName>
        <fullName evidence="4">3-ketoacyl-ACP reductase</fullName>
    </submittedName>
</protein>
<dbReference type="Pfam" id="PF00106">
    <property type="entry name" value="adh_short"/>
    <property type="match status" value="1"/>
</dbReference>
<comment type="caution">
    <text evidence="4">The sequence shown here is derived from an EMBL/GenBank/DDBJ whole genome shotgun (WGS) entry which is preliminary data.</text>
</comment>
<name>A0ABN1AIF8_9ACTN</name>
<evidence type="ECO:0000256" key="1">
    <source>
        <dbReference type="ARBA" id="ARBA00006484"/>
    </source>
</evidence>
<organism evidence="4 5">
    <name type="scientific">Streptomyces olivaceiscleroticus</name>
    <dbReference type="NCBI Taxonomy" id="68245"/>
    <lineage>
        <taxon>Bacteria</taxon>
        <taxon>Bacillati</taxon>
        <taxon>Actinomycetota</taxon>
        <taxon>Actinomycetes</taxon>
        <taxon>Kitasatosporales</taxon>
        <taxon>Streptomycetaceae</taxon>
        <taxon>Streptomyces</taxon>
    </lineage>
</organism>
<keyword evidence="5" id="KW-1185">Reference proteome</keyword>
<proteinExistence type="inferred from homology"/>
<dbReference type="InterPro" id="IPR002347">
    <property type="entry name" value="SDR_fam"/>
</dbReference>
<evidence type="ECO:0000256" key="2">
    <source>
        <dbReference type="ARBA" id="ARBA00023002"/>
    </source>
</evidence>
<keyword evidence="2" id="KW-0560">Oxidoreductase</keyword>
<evidence type="ECO:0000313" key="4">
    <source>
        <dbReference type="EMBL" id="GAA0477321.1"/>
    </source>
</evidence>
<dbReference type="SUPFAM" id="SSF51735">
    <property type="entry name" value="NAD(P)-binding Rossmann-fold domains"/>
    <property type="match status" value="1"/>
</dbReference>
<dbReference type="Gene3D" id="3.40.50.720">
    <property type="entry name" value="NAD(P)-binding Rossmann-like Domain"/>
    <property type="match status" value="1"/>
</dbReference>
<dbReference type="RefSeq" id="WP_346097160.1">
    <property type="nucleotide sequence ID" value="NZ_BAAABY010000033.1"/>
</dbReference>
<dbReference type="InterPro" id="IPR020904">
    <property type="entry name" value="Sc_DH/Rdtase_CS"/>
</dbReference>
<dbReference type="PRINTS" id="PR00080">
    <property type="entry name" value="SDRFAMILY"/>
</dbReference>
<evidence type="ECO:0000313" key="5">
    <source>
        <dbReference type="Proteomes" id="UP001500909"/>
    </source>
</evidence>
<dbReference type="PROSITE" id="PS00061">
    <property type="entry name" value="ADH_SHORT"/>
    <property type="match status" value="1"/>
</dbReference>
<comment type="similarity">
    <text evidence="1 3">Belongs to the short-chain dehydrogenases/reductases (SDR) family.</text>
</comment>